<sequence length="284" mass="29447">MPDARQTRLAVLGSPIAHSKSPLLHRAAYRELGLGWSYEAIEVTGETLPGFMRDVGAEWRGLSLTMPLKRDVLPLLTRRDDLVELTGGANTVLITQSGLAGFNTDVYGVVEALRGSGVVRVSAVHLIGAGATAASVLAAVASLGAMEVLITTRSPEKATPLLALATTLGMSATTSGLSGKRGDFVADLVVSTLPGGTDVDLPLPAEVLSGRVLLDVAYDPWPTPLAARFLDAGGRVISGLEMLVNQALAQVRIFVTGTADAPLDGEARVLEAMRASIGLGPPAH</sequence>
<dbReference type="RefSeq" id="WP_161886361.1">
    <property type="nucleotide sequence ID" value="NZ_CP017146.1"/>
</dbReference>
<dbReference type="InterPro" id="IPR013708">
    <property type="entry name" value="Shikimate_DH-bd_N"/>
</dbReference>
<dbReference type="Proteomes" id="UP000464507">
    <property type="component" value="Chromosome"/>
</dbReference>
<evidence type="ECO:0000259" key="3">
    <source>
        <dbReference type="Pfam" id="PF08501"/>
    </source>
</evidence>
<reference evidence="4 5" key="1">
    <citation type="submission" date="2016-09" db="EMBL/GenBank/DDBJ databases">
        <title>Complete genome sequence of microbes from the polar regions.</title>
        <authorList>
            <person name="Liao L."/>
            <person name="Chen B."/>
        </authorList>
    </citation>
    <scope>NUCLEOTIDE SEQUENCE [LARGE SCALE GENOMIC DNA]</scope>
    <source>
        <strain evidence="4 5">ZS314</strain>
    </source>
</reference>
<dbReference type="OrthoDB" id="9776868at2"/>
<accession>A0A7L5AKU0</accession>
<dbReference type="GO" id="GO:0009073">
    <property type="term" value="P:aromatic amino acid family biosynthetic process"/>
    <property type="evidence" value="ECO:0007669"/>
    <property type="project" value="UniProtKB-KW"/>
</dbReference>
<dbReference type="InterPro" id="IPR022893">
    <property type="entry name" value="Shikimate_DH_fam"/>
</dbReference>
<comment type="pathway">
    <text evidence="1">Metabolic intermediate biosynthesis; chorismate biosynthesis; chorismate from D-erythrose 4-phosphate and phosphoenolpyruvate: step 4/7.</text>
</comment>
<gene>
    <name evidence="4" type="ORF">BHD05_10350</name>
</gene>
<dbReference type="GO" id="GO:0050661">
    <property type="term" value="F:NADP binding"/>
    <property type="evidence" value="ECO:0007669"/>
    <property type="project" value="TreeGrafter"/>
</dbReference>
<dbReference type="CDD" id="cd01065">
    <property type="entry name" value="NAD_bind_Shikimate_DH"/>
    <property type="match status" value="1"/>
</dbReference>
<dbReference type="SUPFAM" id="SSF53223">
    <property type="entry name" value="Aminoacid dehydrogenase-like, N-terminal domain"/>
    <property type="match status" value="1"/>
</dbReference>
<dbReference type="Gene3D" id="3.40.50.10860">
    <property type="entry name" value="Leucine Dehydrogenase, chain A, domain 1"/>
    <property type="match status" value="1"/>
</dbReference>
<protein>
    <recommendedName>
        <fullName evidence="3">Shikimate dehydrogenase substrate binding N-terminal domain-containing protein</fullName>
    </recommendedName>
</protein>
<dbReference type="AlphaFoldDB" id="A0A7L5AKU0"/>
<dbReference type="GO" id="GO:0019632">
    <property type="term" value="P:shikimate metabolic process"/>
    <property type="evidence" value="ECO:0007669"/>
    <property type="project" value="TreeGrafter"/>
</dbReference>
<dbReference type="PANTHER" id="PTHR21089:SF1">
    <property type="entry name" value="BIFUNCTIONAL 3-DEHYDROQUINATE DEHYDRATASE_SHIKIMATE DEHYDROGENASE, CHLOROPLASTIC"/>
    <property type="match status" value="1"/>
</dbReference>
<dbReference type="InterPro" id="IPR036291">
    <property type="entry name" value="NAD(P)-bd_dom_sf"/>
</dbReference>
<organism evidence="4 5">
    <name type="scientific">Marisediminicola antarctica</name>
    <dbReference type="NCBI Taxonomy" id="674079"/>
    <lineage>
        <taxon>Bacteria</taxon>
        <taxon>Bacillati</taxon>
        <taxon>Actinomycetota</taxon>
        <taxon>Actinomycetes</taxon>
        <taxon>Micrococcales</taxon>
        <taxon>Microbacteriaceae</taxon>
        <taxon>Marisediminicola</taxon>
    </lineage>
</organism>
<dbReference type="Gene3D" id="3.40.50.720">
    <property type="entry name" value="NAD(P)-binding Rossmann-like Domain"/>
    <property type="match status" value="1"/>
</dbReference>
<dbReference type="EMBL" id="CP017146">
    <property type="protein sequence ID" value="QHO69984.1"/>
    <property type="molecule type" value="Genomic_DNA"/>
</dbReference>
<dbReference type="SUPFAM" id="SSF51735">
    <property type="entry name" value="NAD(P)-binding Rossmann-fold domains"/>
    <property type="match status" value="1"/>
</dbReference>
<keyword evidence="5" id="KW-1185">Reference proteome</keyword>
<dbReference type="GO" id="GO:0009423">
    <property type="term" value="P:chorismate biosynthetic process"/>
    <property type="evidence" value="ECO:0007669"/>
    <property type="project" value="TreeGrafter"/>
</dbReference>
<evidence type="ECO:0000256" key="1">
    <source>
        <dbReference type="ARBA" id="ARBA00004871"/>
    </source>
</evidence>
<proteinExistence type="predicted"/>
<dbReference type="Pfam" id="PF08501">
    <property type="entry name" value="Shikimate_dh_N"/>
    <property type="match status" value="1"/>
</dbReference>
<dbReference type="KEGG" id="mant:BHD05_10350"/>
<dbReference type="NCBIfam" id="NF001311">
    <property type="entry name" value="PRK00258.1-3"/>
    <property type="match status" value="1"/>
</dbReference>
<dbReference type="GO" id="GO:0004764">
    <property type="term" value="F:shikimate 3-dehydrogenase (NADP+) activity"/>
    <property type="evidence" value="ECO:0007669"/>
    <property type="project" value="InterPro"/>
</dbReference>
<evidence type="ECO:0000313" key="4">
    <source>
        <dbReference type="EMBL" id="QHO69984.1"/>
    </source>
</evidence>
<evidence type="ECO:0000313" key="5">
    <source>
        <dbReference type="Proteomes" id="UP000464507"/>
    </source>
</evidence>
<name>A0A7L5AKU0_9MICO</name>
<dbReference type="PANTHER" id="PTHR21089">
    <property type="entry name" value="SHIKIMATE DEHYDROGENASE"/>
    <property type="match status" value="1"/>
</dbReference>
<evidence type="ECO:0000256" key="2">
    <source>
        <dbReference type="ARBA" id="ARBA00023141"/>
    </source>
</evidence>
<dbReference type="InterPro" id="IPR046346">
    <property type="entry name" value="Aminoacid_DH-like_N_sf"/>
</dbReference>
<keyword evidence="2" id="KW-0057">Aromatic amino acid biosynthesis</keyword>
<feature type="domain" description="Shikimate dehydrogenase substrate binding N-terminal" evidence="3">
    <location>
        <begin position="11"/>
        <end position="92"/>
    </location>
</feature>
<keyword evidence="2" id="KW-0028">Amino-acid biosynthesis</keyword>
<dbReference type="GO" id="GO:0005829">
    <property type="term" value="C:cytosol"/>
    <property type="evidence" value="ECO:0007669"/>
    <property type="project" value="TreeGrafter"/>
</dbReference>